<reference evidence="2" key="5">
    <citation type="journal article" date="2021" name="G3 (Bethesda)">
        <title>Aegilops tauschii genome assembly Aet v5.0 features greater sequence contiguity and improved annotation.</title>
        <authorList>
            <person name="Wang L."/>
            <person name="Zhu T."/>
            <person name="Rodriguez J.C."/>
            <person name="Deal K.R."/>
            <person name="Dubcovsky J."/>
            <person name="McGuire P.E."/>
            <person name="Lux T."/>
            <person name="Spannagl M."/>
            <person name="Mayer K.F.X."/>
            <person name="Baldrich P."/>
            <person name="Meyers B.C."/>
            <person name="Huo N."/>
            <person name="Gu Y.Q."/>
            <person name="Zhou H."/>
            <person name="Devos K.M."/>
            <person name="Bennetzen J.L."/>
            <person name="Unver T."/>
            <person name="Budak H."/>
            <person name="Gulick P.J."/>
            <person name="Galiba G."/>
            <person name="Kalapos B."/>
            <person name="Nelson D.R."/>
            <person name="Li P."/>
            <person name="You F.M."/>
            <person name="Luo M.C."/>
            <person name="Dvorak J."/>
        </authorList>
    </citation>
    <scope>NUCLEOTIDE SEQUENCE [LARGE SCALE GENOMIC DNA]</scope>
    <source>
        <strain evidence="2">cv. AL8/78</strain>
    </source>
</reference>
<evidence type="ECO:0000313" key="3">
    <source>
        <dbReference type="Proteomes" id="UP000015105"/>
    </source>
</evidence>
<dbReference type="Proteomes" id="UP000015105">
    <property type="component" value="Chromosome 1D"/>
</dbReference>
<reference evidence="3" key="1">
    <citation type="journal article" date="2014" name="Science">
        <title>Ancient hybridizations among the ancestral genomes of bread wheat.</title>
        <authorList>
            <consortium name="International Wheat Genome Sequencing Consortium,"/>
            <person name="Marcussen T."/>
            <person name="Sandve S.R."/>
            <person name="Heier L."/>
            <person name="Spannagl M."/>
            <person name="Pfeifer M."/>
            <person name="Jakobsen K.S."/>
            <person name="Wulff B.B."/>
            <person name="Steuernagel B."/>
            <person name="Mayer K.F."/>
            <person name="Olsen O.A."/>
        </authorList>
    </citation>
    <scope>NUCLEOTIDE SEQUENCE [LARGE SCALE GENOMIC DNA]</scope>
    <source>
        <strain evidence="3">cv. AL8/78</strain>
    </source>
</reference>
<name>A0A452ZMR1_AEGTS</name>
<keyword evidence="3" id="KW-1185">Reference proteome</keyword>
<organism evidence="2 3">
    <name type="scientific">Aegilops tauschii subsp. strangulata</name>
    <name type="common">Goatgrass</name>
    <dbReference type="NCBI Taxonomy" id="200361"/>
    <lineage>
        <taxon>Eukaryota</taxon>
        <taxon>Viridiplantae</taxon>
        <taxon>Streptophyta</taxon>
        <taxon>Embryophyta</taxon>
        <taxon>Tracheophyta</taxon>
        <taxon>Spermatophyta</taxon>
        <taxon>Magnoliopsida</taxon>
        <taxon>Liliopsida</taxon>
        <taxon>Poales</taxon>
        <taxon>Poaceae</taxon>
        <taxon>BOP clade</taxon>
        <taxon>Pooideae</taxon>
        <taxon>Triticodae</taxon>
        <taxon>Triticeae</taxon>
        <taxon>Triticinae</taxon>
        <taxon>Aegilops</taxon>
    </lineage>
</organism>
<evidence type="ECO:0000313" key="2">
    <source>
        <dbReference type="EnsemblPlants" id="AET1Gv20851000.1"/>
    </source>
</evidence>
<proteinExistence type="predicted"/>
<protein>
    <submittedName>
        <fullName evidence="2">Uncharacterized protein</fullName>
    </submittedName>
</protein>
<dbReference type="AlphaFoldDB" id="A0A452ZMR1"/>
<evidence type="ECO:0000256" key="1">
    <source>
        <dbReference type="SAM" id="MobiDB-lite"/>
    </source>
</evidence>
<feature type="compositionally biased region" description="Basic residues" evidence="1">
    <location>
        <begin position="83"/>
        <end position="95"/>
    </location>
</feature>
<dbReference type="Gramene" id="AET1Gv20851000.1">
    <property type="protein sequence ID" value="AET1Gv20851000.1"/>
    <property type="gene ID" value="AET1Gv20851000"/>
</dbReference>
<dbReference type="EnsemblPlants" id="AET1Gv20851000.1">
    <property type="protein sequence ID" value="AET1Gv20851000.1"/>
    <property type="gene ID" value="AET1Gv20851000"/>
</dbReference>
<accession>A0A452ZMR1</accession>
<reference evidence="2" key="3">
    <citation type="journal article" date="2017" name="Nature">
        <title>Genome sequence of the progenitor of the wheat D genome Aegilops tauschii.</title>
        <authorList>
            <person name="Luo M.C."/>
            <person name="Gu Y.Q."/>
            <person name="Puiu D."/>
            <person name="Wang H."/>
            <person name="Twardziok S.O."/>
            <person name="Deal K.R."/>
            <person name="Huo N."/>
            <person name="Zhu T."/>
            <person name="Wang L."/>
            <person name="Wang Y."/>
            <person name="McGuire P.E."/>
            <person name="Liu S."/>
            <person name="Long H."/>
            <person name="Ramasamy R.K."/>
            <person name="Rodriguez J.C."/>
            <person name="Van S.L."/>
            <person name="Yuan L."/>
            <person name="Wang Z."/>
            <person name="Xia Z."/>
            <person name="Xiao L."/>
            <person name="Anderson O.D."/>
            <person name="Ouyang S."/>
            <person name="Liang Y."/>
            <person name="Zimin A.V."/>
            <person name="Pertea G."/>
            <person name="Qi P."/>
            <person name="Bennetzen J.L."/>
            <person name="Dai X."/>
            <person name="Dawson M.W."/>
            <person name="Muller H.G."/>
            <person name="Kugler K."/>
            <person name="Rivarola-Duarte L."/>
            <person name="Spannagl M."/>
            <person name="Mayer K.F.X."/>
            <person name="Lu F.H."/>
            <person name="Bevan M.W."/>
            <person name="Leroy P."/>
            <person name="Li P."/>
            <person name="You F.M."/>
            <person name="Sun Q."/>
            <person name="Liu Z."/>
            <person name="Lyons E."/>
            <person name="Wicker T."/>
            <person name="Salzberg S.L."/>
            <person name="Devos K.M."/>
            <person name="Dvorak J."/>
        </authorList>
    </citation>
    <scope>NUCLEOTIDE SEQUENCE [LARGE SCALE GENOMIC DNA]</scope>
    <source>
        <strain evidence="2">cv. AL8/78</strain>
    </source>
</reference>
<feature type="region of interest" description="Disordered" evidence="1">
    <location>
        <begin position="1"/>
        <end position="98"/>
    </location>
</feature>
<reference evidence="2" key="4">
    <citation type="submission" date="2019-03" db="UniProtKB">
        <authorList>
            <consortium name="EnsemblPlants"/>
        </authorList>
    </citation>
    <scope>IDENTIFICATION</scope>
</reference>
<reference evidence="3" key="2">
    <citation type="journal article" date="2017" name="Nat. Plants">
        <title>The Aegilops tauschii genome reveals multiple impacts of transposons.</title>
        <authorList>
            <person name="Zhao G."/>
            <person name="Zou C."/>
            <person name="Li K."/>
            <person name="Wang K."/>
            <person name="Li T."/>
            <person name="Gao L."/>
            <person name="Zhang X."/>
            <person name="Wang H."/>
            <person name="Yang Z."/>
            <person name="Liu X."/>
            <person name="Jiang W."/>
            <person name="Mao L."/>
            <person name="Kong X."/>
            <person name="Jiao Y."/>
            <person name="Jia J."/>
        </authorList>
    </citation>
    <scope>NUCLEOTIDE SEQUENCE [LARGE SCALE GENOMIC DNA]</scope>
    <source>
        <strain evidence="3">cv. AL8/78</strain>
    </source>
</reference>
<sequence length="171" mass="18459">KQYFSQPAAGGDTVPDPALLVGGVLPKPPASPSIQPSPSRPPHVGSRGRRRGRPHLHTTVGVGGAVGLGRKEEPSSSGLPTRFHSKGGSHARSRTTHTYQFCRSSTSRRHRHRHLYGAALLIPTHPNRSATRALSGLPLSHRSDLAPLRIGRPRDLVIVGMRGEEGRRGRR</sequence>
<feature type="compositionally biased region" description="Basic residues" evidence="1">
    <location>
        <begin position="46"/>
        <end position="56"/>
    </location>
</feature>